<protein>
    <submittedName>
        <fullName evidence="1">Uncharacterized protein</fullName>
    </submittedName>
</protein>
<dbReference type="EMBL" id="JAYWLC010000004">
    <property type="protein sequence ID" value="MER5171618.1"/>
    <property type="molecule type" value="Genomic_DNA"/>
</dbReference>
<evidence type="ECO:0000313" key="2">
    <source>
        <dbReference type="Proteomes" id="UP001438953"/>
    </source>
</evidence>
<keyword evidence="2" id="KW-1185">Reference proteome</keyword>
<reference evidence="1 2" key="1">
    <citation type="submission" date="2024-06" db="EMBL/GenBank/DDBJ databases">
        <title>Thioclava kandeliae sp. nov. from a rhizosphere soil sample of Kandelia candel in a mangrove.</title>
        <authorList>
            <person name="Mu T."/>
        </authorList>
    </citation>
    <scope>NUCLEOTIDE SEQUENCE [LARGE SCALE GENOMIC DNA]</scope>
    <source>
        <strain evidence="1 2">CPCC 100088</strain>
    </source>
</reference>
<dbReference type="Proteomes" id="UP001438953">
    <property type="component" value="Unassembled WGS sequence"/>
</dbReference>
<accession>A0ABV1SFG6</accession>
<proteinExistence type="predicted"/>
<dbReference type="RefSeq" id="WP_350936089.1">
    <property type="nucleotide sequence ID" value="NZ_JAYWLC010000004.1"/>
</dbReference>
<name>A0ABV1SFG6_9RHOB</name>
<sequence length="64" mass="7114">MENDEHYQIRLEEALFGNASPHSPRSLEQIAIQAEALRDAHDTMLSAIQSADDFALPPLTPSPR</sequence>
<evidence type="ECO:0000313" key="1">
    <source>
        <dbReference type="EMBL" id="MER5171618.1"/>
    </source>
</evidence>
<organism evidence="1 2">
    <name type="scientific">Thioclava kandeliae</name>
    <dbReference type="NCBI Taxonomy" id="3070818"/>
    <lineage>
        <taxon>Bacteria</taxon>
        <taxon>Pseudomonadati</taxon>
        <taxon>Pseudomonadota</taxon>
        <taxon>Alphaproteobacteria</taxon>
        <taxon>Rhodobacterales</taxon>
        <taxon>Paracoccaceae</taxon>
        <taxon>Thioclava</taxon>
    </lineage>
</organism>
<gene>
    <name evidence="1" type="ORF">VSX56_07495</name>
</gene>
<comment type="caution">
    <text evidence="1">The sequence shown here is derived from an EMBL/GenBank/DDBJ whole genome shotgun (WGS) entry which is preliminary data.</text>
</comment>